<dbReference type="GO" id="GO:0007165">
    <property type="term" value="P:signal transduction"/>
    <property type="evidence" value="ECO:0007669"/>
    <property type="project" value="UniProtKB-KW"/>
</dbReference>
<comment type="similarity">
    <text evidence="10">Belongs to the insect chemoreceptor superfamily. Heteromeric odorant receptor channel (TC 1.A.69) family.</text>
</comment>
<keyword evidence="5 10" id="KW-0552">Olfaction</keyword>
<evidence type="ECO:0000256" key="9">
    <source>
        <dbReference type="ARBA" id="ARBA00023224"/>
    </source>
</evidence>
<protein>
    <recommendedName>
        <fullName evidence="10">Odorant receptor</fullName>
    </recommendedName>
</protein>
<evidence type="ECO:0000256" key="4">
    <source>
        <dbReference type="ARBA" id="ARBA00022692"/>
    </source>
</evidence>
<reference evidence="11" key="1">
    <citation type="submission" date="2020-05" db="UniProtKB">
        <authorList>
            <consortium name="EnsemblMetazoa"/>
        </authorList>
    </citation>
    <scope>IDENTIFICATION</scope>
    <source>
        <strain evidence="11">Jacobina</strain>
    </source>
</reference>
<feature type="transmembrane region" description="Helical" evidence="10">
    <location>
        <begin position="12"/>
        <end position="33"/>
    </location>
</feature>
<dbReference type="VEuPathDB" id="VectorBase:LLONM1_001519"/>
<comment type="subcellular location">
    <subcellularLocation>
        <location evidence="1 10">Cell membrane</location>
        <topology evidence="1 10">Multi-pass membrane protein</topology>
    </subcellularLocation>
</comment>
<feature type="transmembrane region" description="Helical" evidence="10">
    <location>
        <begin position="248"/>
        <end position="273"/>
    </location>
</feature>
<dbReference type="GO" id="GO:0005886">
    <property type="term" value="C:plasma membrane"/>
    <property type="evidence" value="ECO:0007669"/>
    <property type="project" value="UniProtKB-SubCell"/>
</dbReference>
<keyword evidence="6 10" id="KW-1133">Transmembrane helix</keyword>
<evidence type="ECO:0000313" key="12">
    <source>
        <dbReference type="Proteomes" id="UP000092461"/>
    </source>
</evidence>
<evidence type="ECO:0000256" key="1">
    <source>
        <dbReference type="ARBA" id="ARBA00004651"/>
    </source>
</evidence>
<dbReference type="PANTHER" id="PTHR21137">
    <property type="entry name" value="ODORANT RECEPTOR"/>
    <property type="match status" value="1"/>
</dbReference>
<dbReference type="GO" id="GO:0004984">
    <property type="term" value="F:olfactory receptor activity"/>
    <property type="evidence" value="ECO:0007669"/>
    <property type="project" value="InterPro"/>
</dbReference>
<dbReference type="EMBL" id="AJWK01013757">
    <property type="status" value="NOT_ANNOTATED_CDS"/>
    <property type="molecule type" value="Genomic_DNA"/>
</dbReference>
<dbReference type="GO" id="GO:0005549">
    <property type="term" value="F:odorant binding"/>
    <property type="evidence" value="ECO:0007669"/>
    <property type="project" value="InterPro"/>
</dbReference>
<dbReference type="Proteomes" id="UP000092461">
    <property type="component" value="Unassembled WGS sequence"/>
</dbReference>
<dbReference type="InterPro" id="IPR004117">
    <property type="entry name" value="7tm6_olfct_rcpt"/>
</dbReference>
<keyword evidence="4 10" id="KW-0812">Transmembrane</keyword>
<evidence type="ECO:0000256" key="10">
    <source>
        <dbReference type="RuleBase" id="RU351113"/>
    </source>
</evidence>
<organism evidence="11 12">
    <name type="scientific">Lutzomyia longipalpis</name>
    <name type="common">Sand fly</name>
    <dbReference type="NCBI Taxonomy" id="7200"/>
    <lineage>
        <taxon>Eukaryota</taxon>
        <taxon>Metazoa</taxon>
        <taxon>Ecdysozoa</taxon>
        <taxon>Arthropoda</taxon>
        <taxon>Hexapoda</taxon>
        <taxon>Insecta</taxon>
        <taxon>Pterygota</taxon>
        <taxon>Neoptera</taxon>
        <taxon>Endopterygota</taxon>
        <taxon>Diptera</taxon>
        <taxon>Nematocera</taxon>
        <taxon>Psychodoidea</taxon>
        <taxon>Psychodidae</taxon>
        <taxon>Lutzomyia</taxon>
        <taxon>Lutzomyia</taxon>
    </lineage>
</organism>
<comment type="caution">
    <text evidence="10">Lacks conserved residue(s) required for the propagation of feature annotation.</text>
</comment>
<evidence type="ECO:0000256" key="7">
    <source>
        <dbReference type="ARBA" id="ARBA00023136"/>
    </source>
</evidence>
<dbReference type="VEuPathDB" id="VectorBase:LLOJ010887"/>
<feature type="transmembrane region" description="Helical" evidence="10">
    <location>
        <begin position="279"/>
        <end position="302"/>
    </location>
</feature>
<evidence type="ECO:0000256" key="3">
    <source>
        <dbReference type="ARBA" id="ARBA00022606"/>
    </source>
</evidence>
<evidence type="ECO:0000256" key="5">
    <source>
        <dbReference type="ARBA" id="ARBA00022725"/>
    </source>
</evidence>
<dbReference type="Pfam" id="PF02949">
    <property type="entry name" value="7tm_6"/>
    <property type="match status" value="1"/>
</dbReference>
<evidence type="ECO:0000313" key="11">
    <source>
        <dbReference type="EnsemblMetazoa" id="LLOJ010887-PA"/>
    </source>
</evidence>
<dbReference type="AlphaFoldDB" id="A0A3F2ZDA1"/>
<feature type="transmembrane region" description="Helical" evidence="10">
    <location>
        <begin position="131"/>
        <end position="152"/>
    </location>
</feature>
<keyword evidence="7 10" id="KW-0472">Membrane</keyword>
<feature type="transmembrane region" description="Helical" evidence="10">
    <location>
        <begin position="178"/>
        <end position="201"/>
    </location>
</feature>
<keyword evidence="12" id="KW-1185">Reference proteome</keyword>
<proteinExistence type="inferred from homology"/>
<evidence type="ECO:0000256" key="6">
    <source>
        <dbReference type="ARBA" id="ARBA00022989"/>
    </source>
</evidence>
<dbReference type="EnsemblMetazoa" id="LLOJ010887-RA">
    <property type="protein sequence ID" value="LLOJ010887-PA"/>
    <property type="gene ID" value="LLOJ010887"/>
</dbReference>
<evidence type="ECO:0000256" key="8">
    <source>
        <dbReference type="ARBA" id="ARBA00023170"/>
    </source>
</evidence>
<name>A0A3F2ZDA1_LUTLO</name>
<sequence>MTLVSEYSRYYRFLRFIITFLRFDFLPINCFLLRHIRMSFYPALAAFHFVATSHMLYYVMLEGDMVTFSFGTIWFSGSLQAFIKTITAIYYKEQFLIFFAGIEEIVKTHFDTVVDVIVKKILKETLTLTKICHFSITVIFNSTVFLLVMNGMNSPKGQPLGYYLPVFSWWGNFSFQLYGAWLILYTVLAGDFIFIALALFFRGELLIIAEIILCFDDSQFVKDNIHLLRMIYKMHLRILKKLGTFQNVYYFLTFLQIVSSFFLICLTTFMIRFHDLQVWAYAVLLCGLMQTFFLCLIGDILFEKASLISTALYLTKWYEMELEDQGRLLIMIAMAQKPYGIKAAGLVDVSFFTFIEIIKLSVSYCAILFTVA</sequence>
<keyword evidence="2" id="KW-1003">Cell membrane</keyword>
<keyword evidence="9 10" id="KW-0807">Transducer</keyword>
<evidence type="ECO:0000256" key="2">
    <source>
        <dbReference type="ARBA" id="ARBA00022475"/>
    </source>
</evidence>
<dbReference type="PANTHER" id="PTHR21137:SF35">
    <property type="entry name" value="ODORANT RECEPTOR 19A-RELATED"/>
    <property type="match status" value="1"/>
</dbReference>
<keyword evidence="3 10" id="KW-0716">Sensory transduction</keyword>
<accession>A0A3F2ZDA1</accession>
<keyword evidence="8 10" id="KW-0675">Receptor</keyword>